<feature type="region of interest" description="Disordered" evidence="1">
    <location>
        <begin position="25"/>
        <end position="147"/>
    </location>
</feature>
<dbReference type="Proteomes" id="UP001367676">
    <property type="component" value="Unassembled WGS sequence"/>
</dbReference>
<feature type="compositionally biased region" description="Low complexity" evidence="1">
    <location>
        <begin position="118"/>
        <end position="132"/>
    </location>
</feature>
<evidence type="ECO:0000313" key="3">
    <source>
        <dbReference type="EMBL" id="KAK7584164.1"/>
    </source>
</evidence>
<name>A0AAN9Y2K3_9HEMI</name>
<gene>
    <name evidence="3" type="ORF">V9T40_005127</name>
</gene>
<evidence type="ECO:0000256" key="1">
    <source>
        <dbReference type="SAM" id="MobiDB-lite"/>
    </source>
</evidence>
<keyword evidence="2" id="KW-0732">Signal</keyword>
<accession>A0AAN9Y2K3</accession>
<keyword evidence="4" id="KW-1185">Reference proteome</keyword>
<feature type="chain" id="PRO_5042881075" evidence="2">
    <location>
        <begin position="22"/>
        <end position="194"/>
    </location>
</feature>
<evidence type="ECO:0000313" key="4">
    <source>
        <dbReference type="Proteomes" id="UP001367676"/>
    </source>
</evidence>
<reference evidence="3 4" key="1">
    <citation type="submission" date="2024-03" db="EMBL/GenBank/DDBJ databases">
        <title>Adaptation during the transition from Ophiocordyceps entomopathogen to insect associate is accompanied by gene loss and intensified selection.</title>
        <authorList>
            <person name="Ward C.M."/>
            <person name="Onetto C.A."/>
            <person name="Borneman A.R."/>
        </authorList>
    </citation>
    <scope>NUCLEOTIDE SEQUENCE [LARGE SCALE GENOMIC DNA]</scope>
    <source>
        <strain evidence="3">AWRI1</strain>
        <tissue evidence="3">Single Adult Female</tissue>
    </source>
</reference>
<organism evidence="3 4">
    <name type="scientific">Parthenolecanium corni</name>
    <dbReference type="NCBI Taxonomy" id="536013"/>
    <lineage>
        <taxon>Eukaryota</taxon>
        <taxon>Metazoa</taxon>
        <taxon>Ecdysozoa</taxon>
        <taxon>Arthropoda</taxon>
        <taxon>Hexapoda</taxon>
        <taxon>Insecta</taxon>
        <taxon>Pterygota</taxon>
        <taxon>Neoptera</taxon>
        <taxon>Paraneoptera</taxon>
        <taxon>Hemiptera</taxon>
        <taxon>Sternorrhyncha</taxon>
        <taxon>Coccoidea</taxon>
        <taxon>Coccidae</taxon>
        <taxon>Parthenolecanium</taxon>
    </lineage>
</organism>
<feature type="compositionally biased region" description="Low complexity" evidence="1">
    <location>
        <begin position="51"/>
        <end position="95"/>
    </location>
</feature>
<dbReference type="EMBL" id="JBBCAQ010000032">
    <property type="protein sequence ID" value="KAK7584164.1"/>
    <property type="molecule type" value="Genomic_DNA"/>
</dbReference>
<sequence>MAAFWLVLAVALCGLYFTVYGETINGNSDKELGQTKPGMQLETGDQPIDNPSGTKSTTDPSTTSGSTTGSTKPPTVNGTTYGTTIPPTTGTEPPTNVTSPTTGTEPPVNMTIPPANGTEPPTNETKPPTAGMTPPPAGTNPSNNPGQPAQIQLPGWLFPGLLGPPMPVSSSSSMDIFDHQLSGNEIIQFFCHNN</sequence>
<evidence type="ECO:0000256" key="2">
    <source>
        <dbReference type="SAM" id="SignalP"/>
    </source>
</evidence>
<proteinExistence type="predicted"/>
<comment type="caution">
    <text evidence="3">The sequence shown here is derived from an EMBL/GenBank/DDBJ whole genome shotgun (WGS) entry which is preliminary data.</text>
</comment>
<protein>
    <submittedName>
        <fullName evidence="3">Uncharacterized protein</fullName>
    </submittedName>
</protein>
<feature type="signal peptide" evidence="2">
    <location>
        <begin position="1"/>
        <end position="21"/>
    </location>
</feature>
<dbReference type="AlphaFoldDB" id="A0AAN9Y2K3"/>